<evidence type="ECO:0000256" key="2">
    <source>
        <dbReference type="ARBA" id="ARBA00006275"/>
    </source>
</evidence>
<accession>A0A6I6K3P7</accession>
<proteinExistence type="inferred from homology"/>
<evidence type="ECO:0000256" key="4">
    <source>
        <dbReference type="ARBA" id="ARBA00023136"/>
    </source>
</evidence>
<keyword evidence="9" id="KW-1185">Reference proteome</keyword>
<dbReference type="AlphaFoldDB" id="A0A6I6K3P7"/>
<dbReference type="CDD" id="cd08977">
    <property type="entry name" value="SusD"/>
    <property type="match status" value="1"/>
</dbReference>
<keyword evidence="5" id="KW-0998">Cell outer membrane</keyword>
<gene>
    <name evidence="8" type="ORF">GM418_21875</name>
</gene>
<comment type="similarity">
    <text evidence="2">Belongs to the SusD family.</text>
</comment>
<evidence type="ECO:0000259" key="6">
    <source>
        <dbReference type="Pfam" id="PF07980"/>
    </source>
</evidence>
<dbReference type="Pfam" id="PF07980">
    <property type="entry name" value="SusD_RagB"/>
    <property type="match status" value="1"/>
</dbReference>
<evidence type="ECO:0000313" key="8">
    <source>
        <dbReference type="EMBL" id="QGY46213.1"/>
    </source>
</evidence>
<dbReference type="InterPro" id="IPR011990">
    <property type="entry name" value="TPR-like_helical_dom_sf"/>
</dbReference>
<keyword evidence="4" id="KW-0472">Membrane</keyword>
<dbReference type="Gene3D" id="1.25.40.390">
    <property type="match status" value="1"/>
</dbReference>
<evidence type="ECO:0000259" key="7">
    <source>
        <dbReference type="Pfam" id="PF14322"/>
    </source>
</evidence>
<evidence type="ECO:0000256" key="3">
    <source>
        <dbReference type="ARBA" id="ARBA00022729"/>
    </source>
</evidence>
<evidence type="ECO:0000256" key="1">
    <source>
        <dbReference type="ARBA" id="ARBA00004442"/>
    </source>
</evidence>
<sequence length="498" mass="55228">MKNLKYIILSLGLILTIGCEDILEPSLNGQAALEDLISTEDGIITTITGAYEPLMSIYDSNLDFVVTMASDDGWTWRKETEADLYILDADASYIESIWSQSYTGITRANTVLSNIERVEDFSSTTMENAIKGQAKFLRALYYFNLARLMGGVPLIVEEIETREDAEQPRASISDVYTQIKTDLNDAIDLLPTVYTGETGMEVGRATSYAASALKAIVHLELEEYDEANELTAELLDKGNLLSDYAANFNGTQENGDQVFFETQFGGSISSTTTSKSDNYAPSDYNGLASPLPTDDNFNGEGGGLSSGDGFVQLFESGDLRKDVIIKTYGLANFIDASQPDGSLYFVNKYYNTSDSEGKSTWNFPLIRYAEILLVRAEILNELGYEADGEAFDLLNMTRTNAGLTALSSIDLPDQATFRTALRKEKRIELAFEAKRYFDLNRWGILQETIQNQMDYLNLTFPGEKLITHPLTGKDYFLFPIPSSEFVNNASLGEQNSGY</sequence>
<dbReference type="PROSITE" id="PS51257">
    <property type="entry name" value="PROKAR_LIPOPROTEIN"/>
    <property type="match status" value="1"/>
</dbReference>
<dbReference type="GO" id="GO:0009279">
    <property type="term" value="C:cell outer membrane"/>
    <property type="evidence" value="ECO:0007669"/>
    <property type="project" value="UniProtKB-SubCell"/>
</dbReference>
<comment type="subcellular location">
    <subcellularLocation>
        <location evidence="1">Cell outer membrane</location>
    </subcellularLocation>
</comment>
<reference evidence="8 9" key="1">
    <citation type="submission" date="2019-11" db="EMBL/GenBank/DDBJ databases">
        <authorList>
            <person name="Zheng R.K."/>
            <person name="Sun C.M."/>
        </authorList>
    </citation>
    <scope>NUCLEOTIDE SEQUENCE [LARGE SCALE GENOMIC DNA]</scope>
    <source>
        <strain evidence="8 9">WC007</strain>
    </source>
</reference>
<dbReference type="InterPro" id="IPR033985">
    <property type="entry name" value="SusD-like_N"/>
</dbReference>
<feature type="domain" description="SusD-like N-terminal" evidence="7">
    <location>
        <begin position="37"/>
        <end position="217"/>
    </location>
</feature>
<dbReference type="EMBL" id="CP046401">
    <property type="protein sequence ID" value="QGY46213.1"/>
    <property type="molecule type" value="Genomic_DNA"/>
</dbReference>
<dbReference type="RefSeq" id="WP_158869350.1">
    <property type="nucleotide sequence ID" value="NZ_CP046401.1"/>
</dbReference>
<protein>
    <submittedName>
        <fullName evidence="8">RagB/SusD family nutrient uptake outer membrane protein</fullName>
    </submittedName>
</protein>
<dbReference type="KEGG" id="mcos:GM418_21875"/>
<evidence type="ECO:0000313" key="9">
    <source>
        <dbReference type="Proteomes" id="UP000428260"/>
    </source>
</evidence>
<dbReference type="Pfam" id="PF14322">
    <property type="entry name" value="SusD-like_3"/>
    <property type="match status" value="1"/>
</dbReference>
<name>A0A6I6K3P7_9BACT</name>
<feature type="domain" description="RagB/SusD" evidence="6">
    <location>
        <begin position="345"/>
        <end position="498"/>
    </location>
</feature>
<evidence type="ECO:0000256" key="5">
    <source>
        <dbReference type="ARBA" id="ARBA00023237"/>
    </source>
</evidence>
<dbReference type="InterPro" id="IPR012944">
    <property type="entry name" value="SusD_RagB_dom"/>
</dbReference>
<keyword evidence="3" id="KW-0732">Signal</keyword>
<dbReference type="Proteomes" id="UP000428260">
    <property type="component" value="Chromosome"/>
</dbReference>
<dbReference type="SUPFAM" id="SSF48452">
    <property type="entry name" value="TPR-like"/>
    <property type="match status" value="1"/>
</dbReference>
<organism evidence="8 9">
    <name type="scientific">Maribellus comscasis</name>
    <dbReference type="NCBI Taxonomy" id="2681766"/>
    <lineage>
        <taxon>Bacteria</taxon>
        <taxon>Pseudomonadati</taxon>
        <taxon>Bacteroidota</taxon>
        <taxon>Bacteroidia</taxon>
        <taxon>Marinilabiliales</taxon>
        <taxon>Prolixibacteraceae</taxon>
        <taxon>Maribellus</taxon>
    </lineage>
</organism>